<accession>U2PX46</accession>
<evidence type="ECO:0000313" key="2">
    <source>
        <dbReference type="EMBL" id="ERK48324.1"/>
    </source>
</evidence>
<proteinExistence type="predicted"/>
<name>U2PX46_LEPWF</name>
<gene>
    <name evidence="2" type="ORF">HMPREF9015_01893</name>
</gene>
<evidence type="ECO:0000313" key="3">
    <source>
        <dbReference type="Proteomes" id="UP000016626"/>
    </source>
</evidence>
<dbReference type="EMBL" id="AWVM01000100">
    <property type="protein sequence ID" value="ERK48324.1"/>
    <property type="molecule type" value="Genomic_DNA"/>
</dbReference>
<dbReference type="Proteomes" id="UP000016626">
    <property type="component" value="Unassembled WGS sequence"/>
</dbReference>
<keyword evidence="1" id="KW-0175">Coiled coil</keyword>
<comment type="caution">
    <text evidence="2">The sequence shown here is derived from an EMBL/GenBank/DDBJ whole genome shotgun (WGS) entry which is preliminary data.</text>
</comment>
<sequence>MEVKMENKNTEIETSLVTLPKMEFVFDSAKITPAKIDKSMIDFEKAEKEVEEIEKLYEVVFTDIDTIKKYREEVASKKSNADKFKKDLMDYLTADTKEINRKLINLIKRVDAVRKYLYDKEKELDNAKRKKIKSIKELIFKDRPEYLIYLVDNKKWENKTFKETNIEAEIQQQYDELIKKENFIKQEIEKANKEIEFKILFENVKHLIKEEYTVISEAITNKMNEIKQTEENLRKRAEEKAEKEKQQEIEALKQRQEQEKQEAVAKAIKEKEVQGNLNDNPEKTDTYICIKVNGLTKEATNDLLEVIKKHNLKYIKEMK</sequence>
<organism evidence="2 3">
    <name type="scientific">Leptotrichia wadei (strain F0279)</name>
    <dbReference type="NCBI Taxonomy" id="888055"/>
    <lineage>
        <taxon>Bacteria</taxon>
        <taxon>Fusobacteriati</taxon>
        <taxon>Fusobacteriota</taxon>
        <taxon>Fusobacteriia</taxon>
        <taxon>Fusobacteriales</taxon>
        <taxon>Leptotrichiaceae</taxon>
        <taxon>Leptotrichia</taxon>
    </lineage>
</organism>
<dbReference type="HOGENOM" id="CLU_876607_0_0_0"/>
<reference evidence="2 3" key="1">
    <citation type="submission" date="2013-06" db="EMBL/GenBank/DDBJ databases">
        <authorList>
            <person name="Weinstock G."/>
            <person name="Sodergren E."/>
            <person name="Lobos E.A."/>
            <person name="Fulton L."/>
            <person name="Fulton R."/>
            <person name="Courtney L."/>
            <person name="Fronick C."/>
            <person name="O'Laughlin M."/>
            <person name="Godfrey J."/>
            <person name="Wilson R.M."/>
            <person name="Miner T."/>
            <person name="Farmer C."/>
            <person name="Delehaunty K."/>
            <person name="Cordes M."/>
            <person name="Minx P."/>
            <person name="Tomlinson C."/>
            <person name="Chen J."/>
            <person name="Wollam A."/>
            <person name="Pepin K.H."/>
            <person name="Bhonagiri V."/>
            <person name="Zhang X."/>
            <person name="Warren W."/>
            <person name="Mitreva M."/>
            <person name="Mardis E.R."/>
            <person name="Wilson R.K."/>
        </authorList>
    </citation>
    <scope>NUCLEOTIDE SEQUENCE [LARGE SCALE GENOMIC DNA]</scope>
    <source>
        <strain evidence="2 3">F0279</strain>
    </source>
</reference>
<evidence type="ECO:0000256" key="1">
    <source>
        <dbReference type="SAM" id="Coils"/>
    </source>
</evidence>
<feature type="coiled-coil region" evidence="1">
    <location>
        <begin position="174"/>
        <end position="266"/>
    </location>
</feature>
<feature type="coiled-coil region" evidence="1">
    <location>
        <begin position="36"/>
        <end position="87"/>
    </location>
</feature>
<evidence type="ECO:0008006" key="4">
    <source>
        <dbReference type="Google" id="ProtNLM"/>
    </source>
</evidence>
<dbReference type="AlphaFoldDB" id="U2PX46"/>
<protein>
    <recommendedName>
        <fullName evidence="4">DUF1351 domain-containing protein</fullName>
    </recommendedName>
</protein>
<dbReference type="PATRIC" id="fig|888055.3.peg.1817"/>